<dbReference type="InterPro" id="IPR018764">
    <property type="entry name" value="RskA_C"/>
</dbReference>
<keyword evidence="7 8" id="KW-0804">Transcription</keyword>
<reference evidence="11" key="2">
    <citation type="submission" date="2015-09" db="EMBL/GenBank/DDBJ databases">
        <title>Draft genome sequence of Mycobacterium neoaurum DSM 44074.</title>
        <authorList>
            <person name="Croce O."/>
            <person name="Robert C."/>
            <person name="Raoult D."/>
            <person name="Drancourt M."/>
        </authorList>
    </citation>
    <scope>NUCLEOTIDE SEQUENCE</scope>
    <source>
        <strain evidence="11">DSM 44074</strain>
    </source>
</reference>
<evidence type="ECO:0000313" key="12">
    <source>
        <dbReference type="Proteomes" id="UP000028864"/>
    </source>
</evidence>
<evidence type="ECO:0000259" key="9">
    <source>
        <dbReference type="Pfam" id="PF10099"/>
    </source>
</evidence>
<evidence type="ECO:0000313" key="11">
    <source>
        <dbReference type="EMBL" id="CDQ45413.1"/>
    </source>
</evidence>
<dbReference type="Pfam" id="PF10099">
    <property type="entry name" value="RskA_C"/>
    <property type="match status" value="1"/>
</dbReference>
<name>A0AAV2WNM2_MYCNE</name>
<comment type="function">
    <text evidence="8">An anti-sigma factor for extracytoplasmic function (ECF) sigma factor SigK. ECF sigma factors are held in an inactive form by an anti-sigma factor until released by regulated intramembrane proteolysis (RIP). RIP occurs when an extracytoplasmic signal triggers a concerted proteolytic cascade to transmit information and elicit cellular responses. The membrane-spanning regulatory substrate protein is first cut extracytoplasmically (site-1 protease, S1P), then within the membrane itself (site-2 protease, S2P, Rip1), while cytoplasmic proteases finish degrading the regulatory protein, liberating the sigma factor.</text>
</comment>
<comment type="subcellular location">
    <subcellularLocation>
        <location evidence="1 8">Cell membrane</location>
        <topology evidence="1 8">Single-pass membrane protein</topology>
    </subcellularLocation>
</comment>
<evidence type="ECO:0000256" key="5">
    <source>
        <dbReference type="ARBA" id="ARBA00023015"/>
    </source>
</evidence>
<dbReference type="PANTHER" id="PTHR37461">
    <property type="entry name" value="ANTI-SIGMA-K FACTOR RSKA"/>
    <property type="match status" value="1"/>
</dbReference>
<evidence type="ECO:0000256" key="6">
    <source>
        <dbReference type="ARBA" id="ARBA00023136"/>
    </source>
</evidence>
<accession>A0AAV2WNM2</accession>
<keyword evidence="5 8" id="KW-0805">Transcription regulation</keyword>
<protein>
    <recommendedName>
        <fullName evidence="8">Anti-sigma-K factor RskA</fullName>
    </recommendedName>
    <alternativeName>
        <fullName evidence="8">Sigma-K anti-sigma factor RskA</fullName>
    </alternativeName>
</protein>
<evidence type="ECO:0000256" key="8">
    <source>
        <dbReference type="RuleBase" id="RU363049"/>
    </source>
</evidence>
<dbReference type="EMBL" id="LK021339">
    <property type="protein sequence ID" value="CDQ45413.1"/>
    <property type="molecule type" value="Genomic_DNA"/>
</dbReference>
<keyword evidence="2 8" id="KW-1003">Cell membrane</keyword>
<sequence>MTSPHDDLLALATAYALHAVDDAERADIDRRLSAAPASVAEEFATEVRQVREAMALISSATATEPSDQLRDRVLAAVDADPVRQLRRREPRRWTTLLTAAAAAVVVGVATFGIGWSLRPVPQATTAEQIFAAPDVRTVSGDIPTGGTATVVFSRERNAGVLVMNNVNPPANGTVYQMWLIDDAGPHSAGTMNAKAIAPSTTAVLPDLGDSITLAFTVEPGEGSAAPTSTPFASLPLT</sequence>
<keyword evidence="4 8" id="KW-1133">Transmembrane helix</keyword>
<evidence type="ECO:0000256" key="7">
    <source>
        <dbReference type="ARBA" id="ARBA00023163"/>
    </source>
</evidence>
<keyword evidence="3 8" id="KW-0812">Transmembrane</keyword>
<evidence type="ECO:0000256" key="2">
    <source>
        <dbReference type="ARBA" id="ARBA00022475"/>
    </source>
</evidence>
<evidence type="ECO:0000259" key="10">
    <source>
        <dbReference type="Pfam" id="PF22618"/>
    </source>
</evidence>
<dbReference type="GO" id="GO:0005886">
    <property type="term" value="C:plasma membrane"/>
    <property type="evidence" value="ECO:0007669"/>
    <property type="project" value="UniProtKB-SubCell"/>
</dbReference>
<dbReference type="PANTHER" id="PTHR37461:SF1">
    <property type="entry name" value="ANTI-SIGMA-K FACTOR RSKA"/>
    <property type="match status" value="1"/>
</dbReference>
<dbReference type="InterPro" id="IPR053877">
    <property type="entry name" value="RskA_N"/>
</dbReference>
<dbReference type="InterPro" id="IPR051474">
    <property type="entry name" value="Anti-sigma-K/W_factor"/>
</dbReference>
<dbReference type="RefSeq" id="WP_030133336.1">
    <property type="nucleotide sequence ID" value="NZ_FMZG01000001.1"/>
</dbReference>
<dbReference type="GO" id="GO:0006417">
    <property type="term" value="P:regulation of translation"/>
    <property type="evidence" value="ECO:0007669"/>
    <property type="project" value="TreeGrafter"/>
</dbReference>
<dbReference type="GO" id="GO:0016989">
    <property type="term" value="F:sigma factor antagonist activity"/>
    <property type="evidence" value="ECO:0007669"/>
    <property type="project" value="TreeGrafter"/>
</dbReference>
<dbReference type="Proteomes" id="UP000028864">
    <property type="component" value="Unassembled WGS sequence"/>
</dbReference>
<feature type="domain" description="Anti-sigma-K factor RskA N-terminal" evidence="10">
    <location>
        <begin position="8"/>
        <end position="55"/>
    </location>
</feature>
<evidence type="ECO:0000256" key="3">
    <source>
        <dbReference type="ARBA" id="ARBA00022692"/>
    </source>
</evidence>
<dbReference type="InterPro" id="IPR041916">
    <property type="entry name" value="Anti_sigma_zinc_sf"/>
</dbReference>
<reference evidence="11" key="1">
    <citation type="submission" date="2014-05" db="EMBL/GenBank/DDBJ databases">
        <authorList>
            <person name="Urmite Genomes"/>
        </authorList>
    </citation>
    <scope>NUCLEOTIDE SEQUENCE</scope>
    <source>
        <strain evidence="11">DSM 44074</strain>
    </source>
</reference>
<gene>
    <name evidence="8 11" type="primary">rskA</name>
    <name evidence="11" type="ORF">BN1047_03309</name>
</gene>
<dbReference type="AlphaFoldDB" id="A0AAV2WNM2"/>
<evidence type="ECO:0000256" key="1">
    <source>
        <dbReference type="ARBA" id="ARBA00004162"/>
    </source>
</evidence>
<organism evidence="11 12">
    <name type="scientific">Mycolicibacterium neoaurum</name>
    <name type="common">Mycobacterium neoaurum</name>
    <dbReference type="NCBI Taxonomy" id="1795"/>
    <lineage>
        <taxon>Bacteria</taxon>
        <taxon>Bacillati</taxon>
        <taxon>Actinomycetota</taxon>
        <taxon>Actinomycetes</taxon>
        <taxon>Mycobacteriales</taxon>
        <taxon>Mycobacteriaceae</taxon>
        <taxon>Mycolicibacterium</taxon>
    </lineage>
</organism>
<dbReference type="Gene3D" id="1.10.10.1320">
    <property type="entry name" value="Anti-sigma factor, zinc-finger domain"/>
    <property type="match status" value="1"/>
</dbReference>
<feature type="domain" description="Anti-sigma K factor RskA C-terminal" evidence="9">
    <location>
        <begin position="98"/>
        <end position="230"/>
    </location>
</feature>
<proteinExistence type="inferred from homology"/>
<feature type="transmembrane region" description="Helical" evidence="8">
    <location>
        <begin position="93"/>
        <end position="115"/>
    </location>
</feature>
<comment type="domain">
    <text evidence="8">The cytosolic domain interacts with sigma factor SigK.</text>
</comment>
<comment type="similarity">
    <text evidence="8">Belongs to the anti-sigma-K factor family.</text>
</comment>
<keyword evidence="6 8" id="KW-0472">Membrane</keyword>
<evidence type="ECO:0000256" key="4">
    <source>
        <dbReference type="ARBA" id="ARBA00022989"/>
    </source>
</evidence>
<dbReference type="Pfam" id="PF22618">
    <property type="entry name" value="RskA_N"/>
    <property type="match status" value="1"/>
</dbReference>